<dbReference type="OrthoDB" id="1429235at2"/>
<gene>
    <name evidence="1" type="ORF">SAMN03080617_04162</name>
</gene>
<dbReference type="AlphaFoldDB" id="A0A1G5ZN31"/>
<evidence type="ECO:0000313" key="1">
    <source>
        <dbReference type="EMBL" id="SDA96000.1"/>
    </source>
</evidence>
<proteinExistence type="predicted"/>
<dbReference type="Proteomes" id="UP000198756">
    <property type="component" value="Unassembled WGS sequence"/>
</dbReference>
<reference evidence="2" key="1">
    <citation type="submission" date="2016-10" db="EMBL/GenBank/DDBJ databases">
        <authorList>
            <person name="Varghese N."/>
            <person name="Submissions S."/>
        </authorList>
    </citation>
    <scope>NUCLEOTIDE SEQUENCE [LARGE SCALE GENOMIC DNA]</scope>
    <source>
        <strain evidence="2">DSM 22703</strain>
    </source>
</reference>
<dbReference type="STRING" id="279824.SAMN03080617_04162"/>
<accession>A0A1G5ZN31</accession>
<name>A0A1G5ZN31_9BACT</name>
<evidence type="ECO:0000313" key="2">
    <source>
        <dbReference type="Proteomes" id="UP000198756"/>
    </source>
</evidence>
<dbReference type="EMBL" id="FMXE01000048">
    <property type="protein sequence ID" value="SDA96000.1"/>
    <property type="molecule type" value="Genomic_DNA"/>
</dbReference>
<keyword evidence="2" id="KW-1185">Reference proteome</keyword>
<protein>
    <submittedName>
        <fullName evidence="1">Uncharacterized protein</fullName>
    </submittedName>
</protein>
<organism evidence="1 2">
    <name type="scientific">Algoriphagus alkaliphilus</name>
    <dbReference type="NCBI Taxonomy" id="279824"/>
    <lineage>
        <taxon>Bacteria</taxon>
        <taxon>Pseudomonadati</taxon>
        <taxon>Bacteroidota</taxon>
        <taxon>Cytophagia</taxon>
        <taxon>Cytophagales</taxon>
        <taxon>Cyclobacteriaceae</taxon>
        <taxon>Algoriphagus</taxon>
    </lineage>
</organism>
<dbReference type="RefSeq" id="WP_139183693.1">
    <property type="nucleotide sequence ID" value="NZ_FMXE01000048.1"/>
</dbReference>
<sequence>MRRIHDFLMSANVYSDFSKEDVENCWTSTEGVSNSLKDQIIRSTFKSDVYVDSGRELFLNRRIDSKFSGDFLFFTGDSFNKSVEKSEKSGRIILGKEFLNRSFYLNHSFPSVDTDATLYQIKNLIHPCSGLVIIDKHIFKDTEKLENKIPNLINVIDWIIPKQLFQKFEVCVVTENSKSNMTNSISSRINKIRNHFGDKISLHVFAPKELKEIETSDRFILTNYALVSIPHPFDRPTTISCNFFPSQPEDYSSDVDERTNSNPIIEGYRTWKSKLNLAKRVISRTPLALGTVQHTWKSDDIEHQIFTPINDKSP</sequence>